<organism evidence="8 9">
    <name type="scientific">Nocardia terpenica</name>
    <dbReference type="NCBI Taxonomy" id="455432"/>
    <lineage>
        <taxon>Bacteria</taxon>
        <taxon>Bacillati</taxon>
        <taxon>Actinomycetota</taxon>
        <taxon>Actinomycetes</taxon>
        <taxon>Mycobacteriales</taxon>
        <taxon>Nocardiaceae</taxon>
        <taxon>Nocardia</taxon>
    </lineage>
</organism>
<dbReference type="Pfam" id="PF22654">
    <property type="entry name" value="DUF7008"/>
    <property type="match status" value="1"/>
</dbReference>
<evidence type="ECO:0000256" key="4">
    <source>
        <dbReference type="ARBA" id="ARBA00022691"/>
    </source>
</evidence>
<dbReference type="EC" id="2.1.1.72" evidence="1"/>
<reference evidence="8 9" key="1">
    <citation type="submission" date="2017-10" db="EMBL/GenBank/DDBJ databases">
        <title>Comparative genomics between pathogenic Norcardia.</title>
        <authorList>
            <person name="Zeng L."/>
        </authorList>
    </citation>
    <scope>NUCLEOTIDE SEQUENCE [LARGE SCALE GENOMIC DNA]</scope>
    <source>
        <strain evidence="8 9">NC_YFY_NT001</strain>
    </source>
</reference>
<dbReference type="GO" id="GO:0009007">
    <property type="term" value="F:site-specific DNA-methyltransferase (adenine-specific) activity"/>
    <property type="evidence" value="ECO:0007669"/>
    <property type="project" value="UniProtKB-EC"/>
</dbReference>
<dbReference type="NCBIfam" id="NF033451">
    <property type="entry name" value="BREX_2_MTaseX"/>
    <property type="match status" value="1"/>
</dbReference>
<dbReference type="GO" id="GO:0032259">
    <property type="term" value="P:methylation"/>
    <property type="evidence" value="ECO:0007669"/>
    <property type="project" value="UniProtKB-KW"/>
</dbReference>
<dbReference type="PANTHER" id="PTHR33841">
    <property type="entry name" value="DNA METHYLTRANSFERASE YEEA-RELATED"/>
    <property type="match status" value="1"/>
</dbReference>
<dbReference type="PROSITE" id="PS00092">
    <property type="entry name" value="N6_MTASE"/>
    <property type="match status" value="1"/>
</dbReference>
<feature type="domain" description="DUF7008" evidence="7">
    <location>
        <begin position="811"/>
        <end position="1160"/>
    </location>
</feature>
<evidence type="ECO:0000313" key="8">
    <source>
        <dbReference type="EMBL" id="ATL66672.1"/>
    </source>
</evidence>
<dbReference type="KEGG" id="ntp:CRH09_11095"/>
<keyword evidence="3 8" id="KW-0808">Transferase</keyword>
<dbReference type="REBASE" id="222803">
    <property type="entry name" value="Nte001ORF11095P"/>
</dbReference>
<accession>A0A291RHV8</accession>
<evidence type="ECO:0000256" key="2">
    <source>
        <dbReference type="ARBA" id="ARBA00022603"/>
    </source>
</evidence>
<dbReference type="GO" id="GO:0006304">
    <property type="term" value="P:DNA modification"/>
    <property type="evidence" value="ECO:0007669"/>
    <property type="project" value="InterPro"/>
</dbReference>
<dbReference type="RefSeq" id="WP_098693854.1">
    <property type="nucleotide sequence ID" value="NZ_CP023778.1"/>
</dbReference>
<dbReference type="InterPro" id="IPR050953">
    <property type="entry name" value="N4_N6_ade-DNA_methylase"/>
</dbReference>
<keyword evidence="4" id="KW-0949">S-adenosyl-L-methionine</keyword>
<protein>
    <recommendedName>
        <fullName evidence="1">site-specific DNA-methyltransferase (adenine-specific)</fullName>
        <ecNumber evidence="1">2.1.1.72</ecNumber>
    </recommendedName>
</protein>
<keyword evidence="2 8" id="KW-0489">Methyltransferase</keyword>
<evidence type="ECO:0000256" key="5">
    <source>
        <dbReference type="ARBA" id="ARBA00047942"/>
    </source>
</evidence>
<dbReference type="Proteomes" id="UP000221961">
    <property type="component" value="Chromosome"/>
</dbReference>
<feature type="domain" description="Type II methyltransferase M.TaqI-like" evidence="6">
    <location>
        <begin position="263"/>
        <end position="446"/>
    </location>
</feature>
<gene>
    <name evidence="8" type="ORF">CRH09_11095</name>
</gene>
<evidence type="ECO:0000256" key="1">
    <source>
        <dbReference type="ARBA" id="ARBA00011900"/>
    </source>
</evidence>
<sequence>MIDVKALQGQVKRLVDDLRTQVAADRELDAELRLEHARAEDAKRVGVSYESWLEGELDQAAVAWVLGCVFLRFCEDNRLVDRVWIGGPEQHASAERAMQARQTYVIAHPTRYEREWLREGFAYLREQRATNKIFDEHNPVWRFDISGQAAEDLADFFRRGAGYRSLASPGLNTHFLGELYQDLSTYARTTFALLQTPPFVEKFIIERTLKPALDDFGIEAMSVIDPTCGSGHFLLGAFEWLLTRWKEREPKTSIETLVDRTLEQVTGVDINPFAVAIARFRMVIAALQQTGRTNLNNTYPVRVAVGDSLLHWDHSGQFQGDLFASLEGREEFAFYTEDGGLLAEYLQAGIYTAVVGNPPYIIVRDPSRNERYREEYSDVCYRQYALSVPFAKRFFELARSGDHDGNGAGYVGQITANSFMKREFGKNLINDYLAQAVELTEVIDTSGAFIPGHGTPTVILIGRNRLVSKRYSGPVRAVLGLRGEPFEPKDPAQGKVWSAIVAQVDKPGTESEWLTVADLARGPFICHPWSLSGGSANQVMKLLEANTSELKSLIDEIGFGAVTREDSAYLLGAGMLRRNGVPEQFLMPFAEGDNARDWAVTNPPIAAWPYNAESLLPELDQSLLPILWPMRRLLSERVAYGSTQIDRGLTWYEYSMFFGRRFARKLSITFGEISTHNHFVLDRGGKVFNRTAPVIKLKYDASEKEHLNILGILNSSTACFWLKQKCPRKGGSGIGRGIQPEAWMERVVFNASNVEKLPLPEVFPFKSAKKLDNLARNMATFRPESLVAEGIPSREQVAAIRAAYEMTRTQMIAIQEELDWEVYNLYGLLDSDLTMQEPPTLSLGERAFEVVLARRMKAGEVDTQWFARHSTSLTTELPDHWPDEYRSLVEKRIAVIESHPVIGLIERPEYKRRWASDSWESMQAATLHNWLLDRLEEPTLWGSEPKPMSVAQLADRVRHDEEFRTVLDLWIGTDQHDLGKTLAKLIADEHVPFLPVQRYKPSGLRKRAQWERTWTLQRQEDAGETVAIDIPPKYVSGDFVKLSYWRNRGKLDMPKERFISYPGLGLDDGDVLGWAGWDHLDQARALAWMYMDRKMQGGWPAERLLPLLAGLAELEPWLHQWFSEPKPGYPGSPAEFFTGLIDKELDALGADRRRLTELRGVEELA</sequence>
<dbReference type="InterPro" id="IPR054277">
    <property type="entry name" value="DUF7008"/>
</dbReference>
<evidence type="ECO:0000259" key="6">
    <source>
        <dbReference type="Pfam" id="PF07669"/>
    </source>
</evidence>
<proteinExistence type="predicted"/>
<dbReference type="EMBL" id="CP023778">
    <property type="protein sequence ID" value="ATL66672.1"/>
    <property type="molecule type" value="Genomic_DNA"/>
</dbReference>
<dbReference type="SUPFAM" id="SSF53335">
    <property type="entry name" value="S-adenosyl-L-methionine-dependent methyltransferases"/>
    <property type="match status" value="1"/>
</dbReference>
<dbReference type="AlphaFoldDB" id="A0A291RHV8"/>
<comment type="catalytic activity">
    <reaction evidence="5">
        <text>a 2'-deoxyadenosine in DNA + S-adenosyl-L-methionine = an N(6)-methyl-2'-deoxyadenosine in DNA + S-adenosyl-L-homocysteine + H(+)</text>
        <dbReference type="Rhea" id="RHEA:15197"/>
        <dbReference type="Rhea" id="RHEA-COMP:12418"/>
        <dbReference type="Rhea" id="RHEA-COMP:12419"/>
        <dbReference type="ChEBI" id="CHEBI:15378"/>
        <dbReference type="ChEBI" id="CHEBI:57856"/>
        <dbReference type="ChEBI" id="CHEBI:59789"/>
        <dbReference type="ChEBI" id="CHEBI:90615"/>
        <dbReference type="ChEBI" id="CHEBI:90616"/>
        <dbReference type="EC" id="2.1.1.72"/>
    </reaction>
</comment>
<dbReference type="PRINTS" id="PR00507">
    <property type="entry name" value="N12N6MTFRASE"/>
</dbReference>
<dbReference type="Gene3D" id="3.40.50.150">
    <property type="entry name" value="Vaccinia Virus protein VP39"/>
    <property type="match status" value="1"/>
</dbReference>
<dbReference type="InterPro" id="IPR029063">
    <property type="entry name" value="SAM-dependent_MTases_sf"/>
</dbReference>
<evidence type="ECO:0000256" key="3">
    <source>
        <dbReference type="ARBA" id="ARBA00022679"/>
    </source>
</evidence>
<dbReference type="InterPro" id="IPR011639">
    <property type="entry name" value="MethylTrfase_TaqI-like_dom"/>
</dbReference>
<dbReference type="PANTHER" id="PTHR33841:SF1">
    <property type="entry name" value="DNA METHYLTRANSFERASE A"/>
    <property type="match status" value="1"/>
</dbReference>
<dbReference type="Pfam" id="PF07669">
    <property type="entry name" value="Eco57I"/>
    <property type="match status" value="1"/>
</dbReference>
<dbReference type="GeneID" id="88357952"/>
<evidence type="ECO:0000313" key="9">
    <source>
        <dbReference type="Proteomes" id="UP000221961"/>
    </source>
</evidence>
<evidence type="ECO:0000259" key="7">
    <source>
        <dbReference type="Pfam" id="PF22654"/>
    </source>
</evidence>
<name>A0A291RHV8_9NOCA</name>
<dbReference type="InterPro" id="IPR002052">
    <property type="entry name" value="DNA_methylase_N6_adenine_CS"/>
</dbReference>
<dbReference type="GO" id="GO:0003676">
    <property type="term" value="F:nucleic acid binding"/>
    <property type="evidence" value="ECO:0007669"/>
    <property type="project" value="InterPro"/>
</dbReference>